<feature type="transmembrane region" description="Helical" evidence="1">
    <location>
        <begin position="39"/>
        <end position="61"/>
    </location>
</feature>
<dbReference type="InterPro" id="IPR008756">
    <property type="entry name" value="Peptidase_M56"/>
</dbReference>
<accession>A0A921LMU2</accession>
<reference evidence="3" key="2">
    <citation type="submission" date="2021-09" db="EMBL/GenBank/DDBJ databases">
        <authorList>
            <person name="Gilroy R."/>
        </authorList>
    </citation>
    <scope>NUCLEOTIDE SEQUENCE</scope>
    <source>
        <strain evidence="3">ChiBcec21-2208</strain>
    </source>
</reference>
<sequence length="298" mass="33863">MTNIFFCSLLEASIIVSVAILLLLIFHKRLTQYSPSCRMIFWMILACRLLIPCPVGILYFGTPPHNTALAVGLGIVWLIGAVLLFGGHLLAYLRFERKMQRGRAASALSMSEQYQIQAVFEKVKAALGVKSSVELWISAEASGPMLLGFLRPKVVLPDCMLAQEKLEMIFRHELLHHRRHDCWYRLLMLLTQSVHWFNPLVWLMARRAAEDLESACDRSVIKGQSREFVEEYAQALLETAKCLLQRKKVRQTVLVSYLSSGAQRLKERLVELFQPTRREGGPLIILLALLAVLGIYIV</sequence>
<feature type="transmembrane region" description="Helical" evidence="1">
    <location>
        <begin position="6"/>
        <end position="27"/>
    </location>
</feature>
<comment type="caution">
    <text evidence="3">The sequence shown here is derived from an EMBL/GenBank/DDBJ whole genome shotgun (WGS) entry which is preliminary data.</text>
</comment>
<dbReference type="PANTHER" id="PTHR34978:SF3">
    <property type="entry name" value="SLR0241 PROTEIN"/>
    <property type="match status" value="1"/>
</dbReference>
<dbReference type="Proteomes" id="UP000782880">
    <property type="component" value="Unassembled WGS sequence"/>
</dbReference>
<dbReference type="EMBL" id="DYVE01000112">
    <property type="protein sequence ID" value="HJG27866.1"/>
    <property type="molecule type" value="Genomic_DNA"/>
</dbReference>
<dbReference type="Pfam" id="PF05569">
    <property type="entry name" value="Peptidase_M56"/>
    <property type="match status" value="1"/>
</dbReference>
<dbReference type="CDD" id="cd07341">
    <property type="entry name" value="M56_BlaR1_MecR1_like"/>
    <property type="match status" value="1"/>
</dbReference>
<name>A0A921LMU2_9FIRM</name>
<keyword evidence="1" id="KW-0812">Transmembrane</keyword>
<proteinExistence type="predicted"/>
<dbReference type="InterPro" id="IPR052173">
    <property type="entry name" value="Beta-lactam_resp_regulator"/>
</dbReference>
<organism evidence="3 4">
    <name type="scientific">Subdoligranulum variabile</name>
    <dbReference type="NCBI Taxonomy" id="214851"/>
    <lineage>
        <taxon>Bacteria</taxon>
        <taxon>Bacillati</taxon>
        <taxon>Bacillota</taxon>
        <taxon>Clostridia</taxon>
        <taxon>Eubacteriales</taxon>
        <taxon>Oscillospiraceae</taxon>
        <taxon>Subdoligranulum</taxon>
    </lineage>
</organism>
<evidence type="ECO:0000259" key="2">
    <source>
        <dbReference type="Pfam" id="PF05569"/>
    </source>
</evidence>
<evidence type="ECO:0000256" key="1">
    <source>
        <dbReference type="SAM" id="Phobius"/>
    </source>
</evidence>
<keyword evidence="1" id="KW-0472">Membrane</keyword>
<gene>
    <name evidence="3" type="ORF">K8V20_04370</name>
</gene>
<evidence type="ECO:0000313" key="3">
    <source>
        <dbReference type="EMBL" id="HJG27866.1"/>
    </source>
</evidence>
<evidence type="ECO:0000313" key="4">
    <source>
        <dbReference type="Proteomes" id="UP000782880"/>
    </source>
</evidence>
<feature type="transmembrane region" description="Helical" evidence="1">
    <location>
        <begin position="280"/>
        <end position="297"/>
    </location>
</feature>
<feature type="transmembrane region" description="Helical" evidence="1">
    <location>
        <begin position="67"/>
        <end position="93"/>
    </location>
</feature>
<protein>
    <submittedName>
        <fullName evidence="3">M56 family metallopeptidase</fullName>
    </submittedName>
</protein>
<reference evidence="3" key="1">
    <citation type="journal article" date="2021" name="PeerJ">
        <title>Extensive microbial diversity within the chicken gut microbiome revealed by metagenomics and culture.</title>
        <authorList>
            <person name="Gilroy R."/>
            <person name="Ravi A."/>
            <person name="Getino M."/>
            <person name="Pursley I."/>
            <person name="Horton D.L."/>
            <person name="Alikhan N.F."/>
            <person name="Baker D."/>
            <person name="Gharbi K."/>
            <person name="Hall N."/>
            <person name="Watson M."/>
            <person name="Adriaenssens E.M."/>
            <person name="Foster-Nyarko E."/>
            <person name="Jarju S."/>
            <person name="Secka A."/>
            <person name="Antonio M."/>
            <person name="Oren A."/>
            <person name="Chaudhuri R.R."/>
            <person name="La Ragione R."/>
            <person name="Hildebrand F."/>
            <person name="Pallen M.J."/>
        </authorList>
    </citation>
    <scope>NUCLEOTIDE SEQUENCE</scope>
    <source>
        <strain evidence="3">ChiBcec21-2208</strain>
    </source>
</reference>
<keyword evidence="1" id="KW-1133">Transmembrane helix</keyword>
<dbReference type="PANTHER" id="PTHR34978">
    <property type="entry name" value="POSSIBLE SENSOR-TRANSDUCER PROTEIN BLAR"/>
    <property type="match status" value="1"/>
</dbReference>
<feature type="domain" description="Peptidase M56" evidence="2">
    <location>
        <begin position="70"/>
        <end position="270"/>
    </location>
</feature>
<dbReference type="AlphaFoldDB" id="A0A921LMU2"/>